<reference evidence="1" key="1">
    <citation type="submission" date="2020-03" db="EMBL/GenBank/DDBJ databases">
        <title>A high-quality chromosome-level genome assembly of a woody plant with both climbing and erect habits, Rhamnella rubrinervis.</title>
        <authorList>
            <person name="Lu Z."/>
            <person name="Yang Y."/>
            <person name="Zhu X."/>
            <person name="Sun Y."/>
        </authorList>
    </citation>
    <scope>NUCLEOTIDE SEQUENCE</scope>
    <source>
        <strain evidence="1">BYM</strain>
        <tissue evidence="1">Leaf</tissue>
    </source>
</reference>
<evidence type="ECO:0000313" key="1">
    <source>
        <dbReference type="EMBL" id="KAF3452655.1"/>
    </source>
</evidence>
<dbReference type="EMBL" id="VOIH02000002">
    <property type="protein sequence ID" value="KAF3452655.1"/>
    <property type="molecule type" value="Genomic_DNA"/>
</dbReference>
<name>A0A8K0HJ36_9ROSA</name>
<protein>
    <submittedName>
        <fullName evidence="1">Uncharacterized protein</fullName>
    </submittedName>
</protein>
<sequence>MGSEYNLHKHHYDITMSRRTRNKPLNVDREANYQKDIIIVQKGGGDLNPSTGIVAAGEQNGHKSLKQLISVDNGIKAMVKSCTSDEGSRGRSSLGQHFTEEEKNLQLVRTQQKEGGPQGRKLKKMVSRYAKVLSHLINAKRDTTQKKPILRLTM</sequence>
<comment type="caution">
    <text evidence="1">The sequence shown here is derived from an EMBL/GenBank/DDBJ whole genome shotgun (WGS) entry which is preliminary data.</text>
</comment>
<evidence type="ECO:0000313" key="2">
    <source>
        <dbReference type="Proteomes" id="UP000796880"/>
    </source>
</evidence>
<gene>
    <name evidence="1" type="ORF">FNV43_RR03088</name>
</gene>
<proteinExistence type="predicted"/>
<keyword evidence="2" id="KW-1185">Reference proteome</keyword>
<organism evidence="1 2">
    <name type="scientific">Rhamnella rubrinervis</name>
    <dbReference type="NCBI Taxonomy" id="2594499"/>
    <lineage>
        <taxon>Eukaryota</taxon>
        <taxon>Viridiplantae</taxon>
        <taxon>Streptophyta</taxon>
        <taxon>Embryophyta</taxon>
        <taxon>Tracheophyta</taxon>
        <taxon>Spermatophyta</taxon>
        <taxon>Magnoliopsida</taxon>
        <taxon>eudicotyledons</taxon>
        <taxon>Gunneridae</taxon>
        <taxon>Pentapetalae</taxon>
        <taxon>rosids</taxon>
        <taxon>fabids</taxon>
        <taxon>Rosales</taxon>
        <taxon>Rhamnaceae</taxon>
        <taxon>rhamnoid group</taxon>
        <taxon>Rhamneae</taxon>
        <taxon>Rhamnella</taxon>
    </lineage>
</organism>
<dbReference type="Proteomes" id="UP000796880">
    <property type="component" value="Unassembled WGS sequence"/>
</dbReference>
<dbReference type="AlphaFoldDB" id="A0A8K0HJ36"/>
<accession>A0A8K0HJ36</accession>
<dbReference type="OrthoDB" id="1928482at2759"/>